<feature type="binding site" evidence="14">
    <location>
        <begin position="207"/>
        <end position="208"/>
    </location>
    <ligand>
        <name>ATP</name>
        <dbReference type="ChEBI" id="CHEBI:30616"/>
    </ligand>
</feature>
<dbReference type="GO" id="GO:0008360">
    <property type="term" value="P:regulation of cell shape"/>
    <property type="evidence" value="ECO:0007669"/>
    <property type="project" value="UniProtKB-KW"/>
</dbReference>
<comment type="cofactor">
    <cofactor evidence="15">
        <name>Mg(2+)</name>
        <dbReference type="ChEBI" id="CHEBI:18420"/>
    </cofactor>
    <cofactor evidence="15">
        <name>Mn(2+)</name>
        <dbReference type="ChEBI" id="CHEBI:29035"/>
    </cofactor>
    <text evidence="15">Binds 2 magnesium or manganese ions per subunit.</text>
</comment>
<dbReference type="PANTHER" id="PTHR23132:SF25">
    <property type="entry name" value="D-ALANINE--D-ALANINE LIGASE A"/>
    <property type="match status" value="1"/>
</dbReference>
<dbReference type="PANTHER" id="PTHR23132">
    <property type="entry name" value="D-ALANINE--D-ALANINE LIGASE"/>
    <property type="match status" value="1"/>
</dbReference>
<dbReference type="GO" id="GO:0071555">
    <property type="term" value="P:cell wall organization"/>
    <property type="evidence" value="ECO:0007669"/>
    <property type="project" value="UniProtKB-KW"/>
</dbReference>
<feature type="binding site" evidence="15">
    <location>
        <position position="340"/>
    </location>
    <ligand>
        <name>Mg(2+)</name>
        <dbReference type="ChEBI" id="CHEBI:18420"/>
        <label>2</label>
    </ligand>
</feature>
<comment type="caution">
    <text evidence="18">The sequence shown here is derived from an EMBL/GenBank/DDBJ whole genome shotgun (WGS) entry which is preliminary data.</text>
</comment>
<feature type="binding site" evidence="14">
    <location>
        <begin position="199"/>
        <end position="201"/>
    </location>
    <ligand>
        <name>ATP</name>
        <dbReference type="ChEBI" id="CHEBI:30616"/>
    </ligand>
</feature>
<evidence type="ECO:0000256" key="16">
    <source>
        <dbReference type="PROSITE-ProRule" id="PRU00409"/>
    </source>
</evidence>
<dbReference type="Pfam" id="PF01820">
    <property type="entry name" value="Dala_Dala_lig_N"/>
    <property type="match status" value="1"/>
</dbReference>
<comment type="cofactor">
    <cofactor evidence="1">
        <name>Mn(2+)</name>
        <dbReference type="ChEBI" id="CHEBI:29035"/>
    </cofactor>
</comment>
<dbReference type="NCBIfam" id="TIGR01205">
    <property type="entry name" value="D_ala_D_alaTIGR"/>
    <property type="match status" value="1"/>
</dbReference>
<dbReference type="EMBL" id="JAVDUI010000001">
    <property type="protein sequence ID" value="MDR6892839.1"/>
    <property type="molecule type" value="Genomic_DNA"/>
</dbReference>
<keyword evidence="10 15" id="KW-0464">Manganese</keyword>
<dbReference type="Gene3D" id="3.30.470.20">
    <property type="entry name" value="ATP-grasp fold, B domain"/>
    <property type="match status" value="1"/>
</dbReference>
<feature type="binding site" evidence="14">
    <location>
        <position position="155"/>
    </location>
    <ligand>
        <name>ATP</name>
        <dbReference type="ChEBI" id="CHEBI:30616"/>
    </ligand>
</feature>
<dbReference type="GO" id="GO:0046872">
    <property type="term" value="F:metal ion binding"/>
    <property type="evidence" value="ECO:0007669"/>
    <property type="project" value="UniProtKB-KW"/>
</dbReference>
<comment type="similarity">
    <text evidence="2 12">Belongs to the D-alanine--D-alanine ligase family.</text>
</comment>
<evidence type="ECO:0000256" key="15">
    <source>
        <dbReference type="PIRSR" id="PIRSR039102-3"/>
    </source>
</evidence>
<dbReference type="FunFam" id="3.30.470.20:FF:000008">
    <property type="entry name" value="D-alanine--D-alanine ligase"/>
    <property type="match status" value="1"/>
</dbReference>
<gene>
    <name evidence="12" type="primary">ddl</name>
    <name evidence="18" type="ORF">J2S35_001779</name>
</gene>
<dbReference type="PIRSF" id="PIRSF039102">
    <property type="entry name" value="Ddl/VanB"/>
    <property type="match status" value="1"/>
</dbReference>
<evidence type="ECO:0000256" key="8">
    <source>
        <dbReference type="ARBA" id="ARBA00022960"/>
    </source>
</evidence>
<evidence type="ECO:0000256" key="2">
    <source>
        <dbReference type="ARBA" id="ARBA00010871"/>
    </source>
</evidence>
<evidence type="ECO:0000256" key="6">
    <source>
        <dbReference type="ARBA" id="ARBA00022840"/>
    </source>
</evidence>
<keyword evidence="3 12" id="KW-0436">Ligase</keyword>
<evidence type="ECO:0000256" key="5">
    <source>
        <dbReference type="ARBA" id="ARBA00022741"/>
    </source>
</evidence>
<feature type="binding site" evidence="15">
    <location>
        <position position="325"/>
    </location>
    <ligand>
        <name>Mg(2+)</name>
        <dbReference type="ChEBI" id="CHEBI:18420"/>
        <label>1</label>
    </ligand>
</feature>
<dbReference type="RefSeq" id="WP_309852492.1">
    <property type="nucleotide sequence ID" value="NZ_BAAAIU010000004.1"/>
</dbReference>
<organism evidence="18 19">
    <name type="scientific">Falsarthrobacter nasiphocae</name>
    <dbReference type="NCBI Taxonomy" id="189863"/>
    <lineage>
        <taxon>Bacteria</taxon>
        <taxon>Bacillati</taxon>
        <taxon>Actinomycetota</taxon>
        <taxon>Actinomycetes</taxon>
        <taxon>Micrococcales</taxon>
        <taxon>Micrococcaceae</taxon>
        <taxon>Falsarthrobacter</taxon>
    </lineage>
</organism>
<dbReference type="PROSITE" id="PS50975">
    <property type="entry name" value="ATP_GRASP"/>
    <property type="match status" value="1"/>
</dbReference>
<keyword evidence="6 16" id="KW-0067">ATP-binding</keyword>
<feature type="active site" evidence="13">
    <location>
        <position position="207"/>
    </location>
</feature>
<evidence type="ECO:0000313" key="19">
    <source>
        <dbReference type="Proteomes" id="UP001247307"/>
    </source>
</evidence>
<dbReference type="InterPro" id="IPR011127">
    <property type="entry name" value="Dala_Dala_lig_N"/>
</dbReference>
<evidence type="ECO:0000256" key="7">
    <source>
        <dbReference type="ARBA" id="ARBA00022842"/>
    </source>
</evidence>
<dbReference type="GO" id="GO:0005829">
    <property type="term" value="C:cytosol"/>
    <property type="evidence" value="ECO:0007669"/>
    <property type="project" value="TreeGrafter"/>
</dbReference>
<name>A0AAE4C7T3_9MICC</name>
<keyword evidence="8 12" id="KW-0133">Cell shape</keyword>
<dbReference type="GO" id="GO:0008716">
    <property type="term" value="F:D-alanine-D-alanine ligase activity"/>
    <property type="evidence" value="ECO:0007669"/>
    <property type="project" value="UniProtKB-UniRule"/>
</dbReference>
<dbReference type="SUPFAM" id="SSF56059">
    <property type="entry name" value="Glutathione synthetase ATP-binding domain-like"/>
    <property type="match status" value="1"/>
</dbReference>
<keyword evidence="12" id="KW-0963">Cytoplasm</keyword>
<dbReference type="GO" id="GO:0005524">
    <property type="term" value="F:ATP binding"/>
    <property type="evidence" value="ECO:0007669"/>
    <property type="project" value="UniProtKB-UniRule"/>
</dbReference>
<comment type="function">
    <text evidence="12">Cell wall formation.</text>
</comment>
<keyword evidence="5 14" id="KW-0547">Nucleotide-binding</keyword>
<keyword evidence="9 12" id="KW-0573">Peptidoglycan synthesis</keyword>
<comment type="pathway">
    <text evidence="12">Cell wall biogenesis; peptidoglycan biosynthesis.</text>
</comment>
<dbReference type="InterPro" id="IPR000291">
    <property type="entry name" value="D-Ala_lig_Van_CS"/>
</dbReference>
<evidence type="ECO:0000256" key="13">
    <source>
        <dbReference type="PIRSR" id="PIRSR039102-1"/>
    </source>
</evidence>
<dbReference type="PROSITE" id="PS00843">
    <property type="entry name" value="DALA_DALA_LIGASE_1"/>
    <property type="match status" value="1"/>
</dbReference>
<feature type="binding site" evidence="15">
    <location>
        <position position="338"/>
    </location>
    <ligand>
        <name>Mg(2+)</name>
        <dbReference type="ChEBI" id="CHEBI:18420"/>
        <label>2</label>
    </ligand>
</feature>
<feature type="domain" description="ATP-grasp" evidence="17">
    <location>
        <begin position="159"/>
        <end position="371"/>
    </location>
</feature>
<evidence type="ECO:0000256" key="11">
    <source>
        <dbReference type="ARBA" id="ARBA00023316"/>
    </source>
</evidence>
<dbReference type="Gene3D" id="3.40.50.20">
    <property type="match status" value="1"/>
</dbReference>
<proteinExistence type="inferred from homology"/>
<dbReference type="InterPro" id="IPR011095">
    <property type="entry name" value="Dala_Dala_lig_C"/>
</dbReference>
<feature type="active site" evidence="13">
    <location>
        <position position="27"/>
    </location>
</feature>
<dbReference type="HAMAP" id="MF_00047">
    <property type="entry name" value="Dala_Dala_lig"/>
    <property type="match status" value="1"/>
</dbReference>
<evidence type="ECO:0000256" key="1">
    <source>
        <dbReference type="ARBA" id="ARBA00001936"/>
    </source>
</evidence>
<keyword evidence="4 15" id="KW-0479">Metal-binding</keyword>
<dbReference type="SUPFAM" id="SSF52440">
    <property type="entry name" value="PreATP-grasp domain"/>
    <property type="match status" value="1"/>
</dbReference>
<dbReference type="Proteomes" id="UP001247307">
    <property type="component" value="Unassembled WGS sequence"/>
</dbReference>
<feature type="binding site" evidence="15">
    <location>
        <position position="338"/>
    </location>
    <ligand>
        <name>Mg(2+)</name>
        <dbReference type="ChEBI" id="CHEBI:18420"/>
        <label>1</label>
    </ligand>
</feature>
<keyword evidence="19" id="KW-1185">Reference proteome</keyword>
<sequence length="381" mass="40624">MTQNPHESSQAGDRRTVLVLFGGVSSEHSVSCVSAVSVLRAIDRSRFDVLAVGITRSGEWTLVDAEGLDYSFAPGAPLPEVRPGEDRVAFSPVAGSRELLLMRDGAYSSLGVVDVVFPILHGPWGEDGTVQGLLELVGVPYAGAGVLTSAAGMDKDFMKRLFLGAGLEVGPYAVITDKAWRRDPEAAIAGLEGLEYPLFVKPARAGSSQGITRVEDAGGLRAAIEEARNHDPKVVVEQGIRGREIEVAVLGGRGTEPTRASLPGEIAVDEAGAHNFYDFAAKYIENDAARLSCPAEMPVEAVEAVRALAIEAFDALDGEGLSRVDFFLTEDGRFVINEINTMPGFTPISMYPALWGRTGLTYPELVSELLDLALSRPVGLR</sequence>
<evidence type="ECO:0000256" key="10">
    <source>
        <dbReference type="ARBA" id="ARBA00023211"/>
    </source>
</evidence>
<accession>A0AAE4C7T3</accession>
<dbReference type="EC" id="6.3.2.4" evidence="12"/>
<dbReference type="InterPro" id="IPR016185">
    <property type="entry name" value="PreATP-grasp_dom_sf"/>
</dbReference>
<evidence type="ECO:0000313" key="18">
    <source>
        <dbReference type="EMBL" id="MDR6892839.1"/>
    </source>
</evidence>
<evidence type="ECO:0000256" key="4">
    <source>
        <dbReference type="ARBA" id="ARBA00022723"/>
    </source>
</evidence>
<reference evidence="18" key="1">
    <citation type="submission" date="2023-07" db="EMBL/GenBank/DDBJ databases">
        <title>Sequencing the genomes of 1000 actinobacteria strains.</title>
        <authorList>
            <person name="Klenk H.-P."/>
        </authorList>
    </citation>
    <scope>NUCLEOTIDE SEQUENCE</scope>
    <source>
        <strain evidence="18">DSM 13988</strain>
    </source>
</reference>
<evidence type="ECO:0000259" key="17">
    <source>
        <dbReference type="PROSITE" id="PS50975"/>
    </source>
</evidence>
<feature type="binding site" evidence="14">
    <location>
        <begin position="337"/>
        <end position="338"/>
    </location>
    <ligand>
        <name>ATP</name>
        <dbReference type="ChEBI" id="CHEBI:30616"/>
    </ligand>
</feature>
<evidence type="ECO:0000256" key="14">
    <source>
        <dbReference type="PIRSR" id="PIRSR039102-2"/>
    </source>
</evidence>
<evidence type="ECO:0000256" key="9">
    <source>
        <dbReference type="ARBA" id="ARBA00022984"/>
    </source>
</evidence>
<dbReference type="InterPro" id="IPR005905">
    <property type="entry name" value="D_ala_D_ala"/>
</dbReference>
<dbReference type="NCBIfam" id="NF002528">
    <property type="entry name" value="PRK01966.1-4"/>
    <property type="match status" value="1"/>
</dbReference>
<feature type="active site" evidence="13">
    <location>
        <position position="349"/>
    </location>
</feature>
<protein>
    <recommendedName>
        <fullName evidence="12">D-alanine--D-alanine ligase</fullName>
        <ecNumber evidence="12">6.3.2.4</ecNumber>
    </recommendedName>
    <alternativeName>
        <fullName evidence="12">D-Ala-D-Ala ligase</fullName>
    </alternativeName>
    <alternativeName>
        <fullName evidence="12">D-alanylalanine synthetase</fullName>
    </alternativeName>
</protein>
<keyword evidence="11 12" id="KW-0961">Cell wall biogenesis/degradation</keyword>
<comment type="catalytic activity">
    <reaction evidence="12">
        <text>2 D-alanine + ATP = D-alanyl-D-alanine + ADP + phosphate + H(+)</text>
        <dbReference type="Rhea" id="RHEA:11224"/>
        <dbReference type="ChEBI" id="CHEBI:15378"/>
        <dbReference type="ChEBI" id="CHEBI:30616"/>
        <dbReference type="ChEBI" id="CHEBI:43474"/>
        <dbReference type="ChEBI" id="CHEBI:57416"/>
        <dbReference type="ChEBI" id="CHEBI:57822"/>
        <dbReference type="ChEBI" id="CHEBI:456216"/>
        <dbReference type="EC" id="6.3.2.4"/>
    </reaction>
</comment>
<evidence type="ECO:0000256" key="3">
    <source>
        <dbReference type="ARBA" id="ARBA00022598"/>
    </source>
</evidence>
<dbReference type="InterPro" id="IPR013815">
    <property type="entry name" value="ATP_grasp_subdomain_1"/>
</dbReference>
<dbReference type="GO" id="GO:0009252">
    <property type="term" value="P:peptidoglycan biosynthetic process"/>
    <property type="evidence" value="ECO:0007669"/>
    <property type="project" value="UniProtKB-UniRule"/>
</dbReference>
<evidence type="ECO:0000256" key="12">
    <source>
        <dbReference type="HAMAP-Rule" id="MF_00047"/>
    </source>
</evidence>
<dbReference type="PROSITE" id="PS00844">
    <property type="entry name" value="DALA_DALA_LIGASE_2"/>
    <property type="match status" value="1"/>
</dbReference>
<dbReference type="InterPro" id="IPR011761">
    <property type="entry name" value="ATP-grasp"/>
</dbReference>
<comment type="subcellular location">
    <subcellularLocation>
        <location evidence="12">Cytoplasm</location>
    </subcellularLocation>
</comment>
<dbReference type="Pfam" id="PF07478">
    <property type="entry name" value="Dala_Dala_lig_C"/>
    <property type="match status" value="1"/>
</dbReference>
<dbReference type="Gene3D" id="3.30.1490.20">
    <property type="entry name" value="ATP-grasp fold, A domain"/>
    <property type="match status" value="1"/>
</dbReference>
<dbReference type="AlphaFoldDB" id="A0AAE4C7T3"/>
<keyword evidence="7 15" id="KW-0460">Magnesium</keyword>
<feature type="binding site" evidence="14">
    <location>
        <begin position="237"/>
        <end position="244"/>
    </location>
    <ligand>
        <name>ATP</name>
        <dbReference type="ChEBI" id="CHEBI:30616"/>
    </ligand>
</feature>